<dbReference type="InterPro" id="IPR030678">
    <property type="entry name" value="Peptide/Ni-bd"/>
</dbReference>
<protein>
    <submittedName>
        <fullName evidence="8">ABC transporter substrate-binding protein</fullName>
    </submittedName>
</protein>
<sequence>MPKRSVGRTTGSALMVGALLVASACSSEGGGSASPQGDATLVFGVPQPPNSLDPAELHDGVQRYVWGALFDTLLYLDHEGELQPAAAESWEYSDDALTLTLHLRDDLSFSDSEPVRAEDVRGTLERTRTTPGPQQGNLSAIDSIEVPDDHTVVLNLSEPDDNLLTSLAQAAGVVGDPETLDDPQTQLNPVGSGPYTLNADQTDDGVVYVLDRRDDHWNAEEYPFETVTVRPITDQTARFNAMIAGELDAATVNGELAERAVDAGLSLTEVEGASLAQIVLADRDGEVVPALGDVRVRQAINMALDRAGMVESLNYGFGVPTAQVFNPLSSAYLPEGEQAYPYDVEAARELMAEAGYGDGFTLAMPANVMSMQFQATLSQAFADIGITLQWDPVPAQSSGQSTDWAAYWNIGGAAPSSRVVAQYFAPEGSNNPFGSSDPELNELIEDVAAEVDLGEADELYSRINQFGIDNAWFSPALWLDTIWATVEGVEYVGSALSMQDLRVFDVSE</sequence>
<dbReference type="PANTHER" id="PTHR30290:SF10">
    <property type="entry name" value="PERIPLASMIC OLIGOPEPTIDE-BINDING PROTEIN-RELATED"/>
    <property type="match status" value="1"/>
</dbReference>
<evidence type="ECO:0000313" key="9">
    <source>
        <dbReference type="Proteomes" id="UP000475214"/>
    </source>
</evidence>
<feature type="compositionally biased region" description="Polar residues" evidence="5">
    <location>
        <begin position="129"/>
        <end position="140"/>
    </location>
</feature>
<dbReference type="Gene3D" id="3.40.190.10">
    <property type="entry name" value="Periplasmic binding protein-like II"/>
    <property type="match status" value="1"/>
</dbReference>
<feature type="compositionally biased region" description="Basic and acidic residues" evidence="5">
    <location>
        <begin position="114"/>
        <end position="128"/>
    </location>
</feature>
<feature type="domain" description="Solute-binding protein family 5" evidence="7">
    <location>
        <begin position="81"/>
        <end position="413"/>
    </location>
</feature>
<dbReference type="RefSeq" id="WP_163745105.1">
    <property type="nucleotide sequence ID" value="NZ_JAAGOA010000036.1"/>
</dbReference>
<dbReference type="Proteomes" id="UP000475214">
    <property type="component" value="Unassembled WGS sequence"/>
</dbReference>
<evidence type="ECO:0000313" key="8">
    <source>
        <dbReference type="EMBL" id="NEE04560.1"/>
    </source>
</evidence>
<comment type="caution">
    <text evidence="8">The sequence shown here is derived from an EMBL/GenBank/DDBJ whole genome shotgun (WGS) entry which is preliminary data.</text>
</comment>
<dbReference type="Gene3D" id="3.10.105.10">
    <property type="entry name" value="Dipeptide-binding Protein, Domain 3"/>
    <property type="match status" value="1"/>
</dbReference>
<comment type="subcellular location">
    <subcellularLocation>
        <location evidence="1">Cell membrane</location>
        <topology evidence="1">Lipid-anchor</topology>
    </subcellularLocation>
</comment>
<dbReference type="GO" id="GO:0042597">
    <property type="term" value="C:periplasmic space"/>
    <property type="evidence" value="ECO:0007669"/>
    <property type="project" value="UniProtKB-ARBA"/>
</dbReference>
<dbReference type="PROSITE" id="PS51257">
    <property type="entry name" value="PROKAR_LIPOPROTEIN"/>
    <property type="match status" value="1"/>
</dbReference>
<organism evidence="8 9">
    <name type="scientific">Phytoactinopolyspora halotolerans</name>
    <dbReference type="NCBI Taxonomy" id="1981512"/>
    <lineage>
        <taxon>Bacteria</taxon>
        <taxon>Bacillati</taxon>
        <taxon>Actinomycetota</taxon>
        <taxon>Actinomycetes</taxon>
        <taxon>Jiangellales</taxon>
        <taxon>Jiangellaceae</taxon>
        <taxon>Phytoactinopolyspora</taxon>
    </lineage>
</organism>
<name>A0A6L9SKF9_9ACTN</name>
<dbReference type="SUPFAM" id="SSF53850">
    <property type="entry name" value="Periplasmic binding protein-like II"/>
    <property type="match status" value="1"/>
</dbReference>
<dbReference type="PANTHER" id="PTHR30290">
    <property type="entry name" value="PERIPLASMIC BINDING COMPONENT OF ABC TRANSPORTER"/>
    <property type="match status" value="1"/>
</dbReference>
<evidence type="ECO:0000256" key="5">
    <source>
        <dbReference type="SAM" id="MobiDB-lite"/>
    </source>
</evidence>
<dbReference type="InterPro" id="IPR039424">
    <property type="entry name" value="SBP_5"/>
</dbReference>
<reference evidence="8 9" key="1">
    <citation type="submission" date="2020-02" db="EMBL/GenBank/DDBJ databases">
        <authorList>
            <person name="Li X.-J."/>
            <person name="Han X.-M."/>
        </authorList>
    </citation>
    <scope>NUCLEOTIDE SEQUENCE [LARGE SCALE GENOMIC DNA]</scope>
    <source>
        <strain evidence="8 9">CCTCC AB 2017055</strain>
    </source>
</reference>
<dbReference type="EMBL" id="JAAGOA010000036">
    <property type="protein sequence ID" value="NEE04560.1"/>
    <property type="molecule type" value="Genomic_DNA"/>
</dbReference>
<keyword evidence="3" id="KW-0813">Transport</keyword>
<dbReference type="InterPro" id="IPR023765">
    <property type="entry name" value="SBP_5_CS"/>
</dbReference>
<evidence type="ECO:0000256" key="2">
    <source>
        <dbReference type="ARBA" id="ARBA00005695"/>
    </source>
</evidence>
<gene>
    <name evidence="8" type="ORF">G1H10_30785</name>
</gene>
<dbReference type="PROSITE" id="PS01040">
    <property type="entry name" value="SBP_BACTERIAL_5"/>
    <property type="match status" value="1"/>
</dbReference>
<evidence type="ECO:0000256" key="6">
    <source>
        <dbReference type="SAM" id="SignalP"/>
    </source>
</evidence>
<evidence type="ECO:0000256" key="3">
    <source>
        <dbReference type="ARBA" id="ARBA00022448"/>
    </source>
</evidence>
<keyword evidence="4 6" id="KW-0732">Signal</keyword>
<proteinExistence type="inferred from homology"/>
<comment type="similarity">
    <text evidence="2">Belongs to the bacterial solute-binding protein 5 family.</text>
</comment>
<dbReference type="Pfam" id="PF00496">
    <property type="entry name" value="SBP_bac_5"/>
    <property type="match status" value="1"/>
</dbReference>
<dbReference type="AlphaFoldDB" id="A0A6L9SKF9"/>
<feature type="region of interest" description="Disordered" evidence="5">
    <location>
        <begin position="114"/>
        <end position="140"/>
    </location>
</feature>
<dbReference type="GO" id="GO:0043190">
    <property type="term" value="C:ATP-binding cassette (ABC) transporter complex"/>
    <property type="evidence" value="ECO:0007669"/>
    <property type="project" value="InterPro"/>
</dbReference>
<feature type="signal peptide" evidence="6">
    <location>
        <begin position="1"/>
        <end position="27"/>
    </location>
</feature>
<feature type="chain" id="PRO_5039510859" evidence="6">
    <location>
        <begin position="28"/>
        <end position="508"/>
    </location>
</feature>
<evidence type="ECO:0000259" key="7">
    <source>
        <dbReference type="Pfam" id="PF00496"/>
    </source>
</evidence>
<dbReference type="InterPro" id="IPR000914">
    <property type="entry name" value="SBP_5_dom"/>
</dbReference>
<dbReference type="GO" id="GO:0015833">
    <property type="term" value="P:peptide transport"/>
    <property type="evidence" value="ECO:0007669"/>
    <property type="project" value="TreeGrafter"/>
</dbReference>
<evidence type="ECO:0000256" key="1">
    <source>
        <dbReference type="ARBA" id="ARBA00004193"/>
    </source>
</evidence>
<dbReference type="GO" id="GO:1904680">
    <property type="term" value="F:peptide transmembrane transporter activity"/>
    <property type="evidence" value="ECO:0007669"/>
    <property type="project" value="TreeGrafter"/>
</dbReference>
<accession>A0A6L9SKF9</accession>
<keyword evidence="9" id="KW-1185">Reference proteome</keyword>
<evidence type="ECO:0000256" key="4">
    <source>
        <dbReference type="ARBA" id="ARBA00022729"/>
    </source>
</evidence>
<dbReference type="PIRSF" id="PIRSF002741">
    <property type="entry name" value="MppA"/>
    <property type="match status" value="1"/>
</dbReference>